<protein>
    <recommendedName>
        <fullName evidence="4">Flagellin</fullName>
    </recommendedName>
</protein>
<evidence type="ECO:0000256" key="1">
    <source>
        <dbReference type="ARBA" id="ARBA00005709"/>
    </source>
</evidence>
<dbReference type="Gene3D" id="1.20.120.340">
    <property type="entry name" value="Flagellar protein FliS"/>
    <property type="match status" value="1"/>
</dbReference>
<keyword evidence="3 4" id="KW-0975">Bacterial flagellum</keyword>
<comment type="caution">
    <text evidence="7">The sequence shown here is derived from an EMBL/GenBank/DDBJ whole genome shotgun (WGS) entry which is preliminary data.</text>
</comment>
<dbReference type="InterPro" id="IPR001029">
    <property type="entry name" value="Flagellin_N"/>
</dbReference>
<comment type="subcellular location">
    <subcellularLocation>
        <location evidence="4">Secreted</location>
    </subcellularLocation>
    <subcellularLocation>
        <location evidence="4">Bacterial flagellum</location>
    </subcellularLocation>
</comment>
<dbReference type="GeneID" id="29946608"/>
<dbReference type="InterPro" id="IPR001492">
    <property type="entry name" value="Flagellin"/>
</dbReference>
<comment type="similarity">
    <text evidence="1 4">Belongs to the bacterial flagellin family.</text>
</comment>
<dbReference type="Pfam" id="PF00669">
    <property type="entry name" value="Flagellin_N"/>
    <property type="match status" value="1"/>
</dbReference>
<dbReference type="Proteomes" id="UP000240728">
    <property type="component" value="Unassembled WGS sequence"/>
</dbReference>
<keyword evidence="8" id="KW-1185">Reference proteome</keyword>
<dbReference type="Pfam" id="PF00700">
    <property type="entry name" value="Flagellin_C"/>
    <property type="match status" value="1"/>
</dbReference>
<feature type="domain" description="Flagellin C-terminal" evidence="6">
    <location>
        <begin position="408"/>
        <end position="490"/>
    </location>
</feature>
<name>A0AAX0YPJ4_9GAMM</name>
<dbReference type="GO" id="GO:0009288">
    <property type="term" value="C:bacterial-type flagellum"/>
    <property type="evidence" value="ECO:0007669"/>
    <property type="project" value="UniProtKB-SubCell"/>
</dbReference>
<dbReference type="Gene3D" id="3.30.70.2120">
    <property type="match status" value="1"/>
</dbReference>
<dbReference type="EMBL" id="PYOZ01000030">
    <property type="protein sequence ID" value="PSX38953.1"/>
    <property type="molecule type" value="Genomic_DNA"/>
</dbReference>
<keyword evidence="2 4" id="KW-0964">Secreted</keyword>
<evidence type="ECO:0000259" key="5">
    <source>
        <dbReference type="Pfam" id="PF00669"/>
    </source>
</evidence>
<reference evidence="7 8" key="1">
    <citation type="submission" date="2018-01" db="EMBL/GenBank/DDBJ databases">
        <title>Whole genome sequencing of Histamine producing bacteria.</title>
        <authorList>
            <person name="Butler K."/>
        </authorList>
    </citation>
    <scope>NUCLEOTIDE SEQUENCE [LARGE SCALE GENOMIC DNA]</scope>
    <source>
        <strain evidence="7 8">A1-4</strain>
    </source>
</reference>
<dbReference type="RefSeq" id="WP_052957447.1">
    <property type="nucleotide sequence ID" value="NZ_JAUZMV010000003.1"/>
</dbReference>
<comment type="function">
    <text evidence="4">Flagellin is the subunit protein which polymerizes to form the filaments of bacterial flagella.</text>
</comment>
<gene>
    <name evidence="7" type="ORF">C0W53_22365</name>
</gene>
<dbReference type="PRINTS" id="PR00207">
    <property type="entry name" value="FLAGELLIN"/>
</dbReference>
<feature type="domain" description="Flagellin N-terminal" evidence="5">
    <location>
        <begin position="4"/>
        <end position="139"/>
    </location>
</feature>
<evidence type="ECO:0000313" key="7">
    <source>
        <dbReference type="EMBL" id="PSX38953.1"/>
    </source>
</evidence>
<keyword evidence="7" id="KW-0966">Cell projection</keyword>
<evidence type="ECO:0000313" key="8">
    <source>
        <dbReference type="Proteomes" id="UP000240728"/>
    </source>
</evidence>
<dbReference type="AlphaFoldDB" id="A0AAX0YPJ4"/>
<evidence type="ECO:0000259" key="6">
    <source>
        <dbReference type="Pfam" id="PF00700"/>
    </source>
</evidence>
<dbReference type="SUPFAM" id="SSF64518">
    <property type="entry name" value="Phase 1 flagellin"/>
    <property type="match status" value="1"/>
</dbReference>
<dbReference type="PANTHER" id="PTHR42792:SF2">
    <property type="entry name" value="FLAGELLIN"/>
    <property type="match status" value="1"/>
</dbReference>
<evidence type="ECO:0000256" key="3">
    <source>
        <dbReference type="ARBA" id="ARBA00023143"/>
    </source>
</evidence>
<dbReference type="GO" id="GO:0005576">
    <property type="term" value="C:extracellular region"/>
    <property type="evidence" value="ECO:0007669"/>
    <property type="project" value="UniProtKB-SubCell"/>
</dbReference>
<dbReference type="InterPro" id="IPR046358">
    <property type="entry name" value="Flagellin_C"/>
</dbReference>
<evidence type="ECO:0000256" key="2">
    <source>
        <dbReference type="ARBA" id="ARBA00022525"/>
    </source>
</evidence>
<dbReference type="Gene3D" id="1.20.1330.10">
    <property type="entry name" value="f41 fragment of flagellin, N-terminal domain"/>
    <property type="match status" value="2"/>
</dbReference>
<evidence type="ECO:0000256" key="4">
    <source>
        <dbReference type="RuleBase" id="RU362073"/>
    </source>
</evidence>
<accession>A0AAX0YPJ4</accession>
<organism evidence="7 8">
    <name type="scientific">Photobacterium kishitanii</name>
    <dbReference type="NCBI Taxonomy" id="318456"/>
    <lineage>
        <taxon>Bacteria</taxon>
        <taxon>Pseudomonadati</taxon>
        <taxon>Pseudomonadota</taxon>
        <taxon>Gammaproteobacteria</taxon>
        <taxon>Vibrionales</taxon>
        <taxon>Vibrionaceae</taxon>
        <taxon>Photobacterium</taxon>
    </lineage>
</organism>
<proteinExistence type="inferred from homology"/>
<sequence length="491" mass="50032">MLSINYNSASRNAVNQVGNAQTGIAKAMNALSTGNRINSAADDVAGSAMASRMQVQSNSLDTAVTNANMGVNLIQTMDGAMKETEELLQRMTKLTEMSKNDAYSTQDRDMMDQEFGALSNELDRNAQSANYNGISLINNAGNTAASALFDKDISKGITFTAGNDQLTFKVTSTSPLQPAPKTAAEAVTAATAAVTATTAAKAAADAAATASPSDAALAKAKTAADTAATAATAAKAVADTAAASATAAKTDPTKAAKAATDFNKALDALATPTSKDITVDFGTKALSANDIVGAINKSLKAAGANANATINSEGHLKIDSNDRVDGAKFTKSTITDIAGTAAAATGLGAGTATDGKTGFGDIVINVGSSGNAYDNIFLKTVDLSSEGLGLKGASLTNSTDLDKTLSTLKAALDTVTEQRSHLGASQKRLTFASDNLQNVKNNTDASLSSIEDTDYAATTMQLAKEKVLNSASQAMLGQSNQMQSEVTQLLK</sequence>
<dbReference type="GO" id="GO:0005198">
    <property type="term" value="F:structural molecule activity"/>
    <property type="evidence" value="ECO:0007669"/>
    <property type="project" value="UniProtKB-UniRule"/>
</dbReference>
<keyword evidence="7" id="KW-0969">Cilium</keyword>
<dbReference type="PANTHER" id="PTHR42792">
    <property type="entry name" value="FLAGELLIN"/>
    <property type="match status" value="1"/>
</dbReference>
<keyword evidence="7" id="KW-0282">Flagellum</keyword>